<sequence>MWLPKTLVVMAVMSSMSVVVHSSQTVMGEMTKNFIKAYEVCAKELNLSEATGLQLINFWKEGHELTTRETGCAILCMSTELNLLDVQGSVHRGNTVEFAKHHGSDDAMAHQVVDILHACEKATPNEDKCMLALSIAMCFKAEIHKLDWAPNNELMFEELVLDMWNS</sequence>
<dbReference type="OrthoDB" id="7413278at2759"/>
<dbReference type="CDD" id="cd23992">
    <property type="entry name" value="PBP_GOBP"/>
    <property type="match status" value="1"/>
</dbReference>
<dbReference type="PIRSF" id="PIRSF015604">
    <property type="entry name" value="Odorant/phero_bd"/>
    <property type="match status" value="1"/>
</dbReference>
<feature type="disulfide bond" evidence="3">
    <location>
        <begin position="72"/>
        <end position="129"/>
    </location>
</feature>
<dbReference type="InterPro" id="IPR006072">
    <property type="entry name" value="Odorant/phero-bd_Lep"/>
</dbReference>
<dbReference type="Gene3D" id="1.10.238.20">
    <property type="entry name" value="Pheromone/general odorant binding protein domain"/>
    <property type="match status" value="1"/>
</dbReference>
<reference evidence="5" key="1">
    <citation type="submission" date="2015-02" db="EMBL/GenBank/DDBJ databases">
        <title>Identification of odorant binding proteins and chemosensory proteins in the Asian corn borer, Ostrinia furnacalis.</title>
        <authorList>
            <person name="Yang B."/>
            <person name="Ozaki K."/>
            <person name="Ishikawa Y."/>
            <person name="Matsuo T."/>
        </authorList>
    </citation>
    <scope>NUCLEOTIDE SEQUENCE</scope>
    <source>
        <tissue evidence="5">Antennal</tissue>
    </source>
</reference>
<comment type="similarity">
    <text evidence="1">Belongs to the PBP/GOBP family.</text>
</comment>
<protein>
    <submittedName>
        <fullName evidence="5">Pheromone binding protein 3</fullName>
    </submittedName>
</protein>
<evidence type="ECO:0000256" key="4">
    <source>
        <dbReference type="SAM" id="SignalP"/>
    </source>
</evidence>
<proteinExistence type="evidence at transcript level"/>
<name>A0A1B4ZBI3_OSTFU</name>
<organism evidence="5">
    <name type="scientific">Ostrinia furnacalis</name>
    <name type="common">Asian corn borer</name>
    <dbReference type="NCBI Taxonomy" id="93504"/>
    <lineage>
        <taxon>Eukaryota</taxon>
        <taxon>Metazoa</taxon>
        <taxon>Ecdysozoa</taxon>
        <taxon>Arthropoda</taxon>
        <taxon>Hexapoda</taxon>
        <taxon>Insecta</taxon>
        <taxon>Pterygota</taxon>
        <taxon>Neoptera</taxon>
        <taxon>Endopterygota</taxon>
        <taxon>Lepidoptera</taxon>
        <taxon>Glossata</taxon>
        <taxon>Ditrysia</taxon>
        <taxon>Pyraloidea</taxon>
        <taxon>Crambidae</taxon>
        <taxon>Pyraustinae</taxon>
        <taxon>Ostrinia</taxon>
    </lineage>
</organism>
<dbReference type="SMART" id="SM00708">
    <property type="entry name" value="PhBP"/>
    <property type="match status" value="1"/>
</dbReference>
<dbReference type="AlphaFoldDB" id="A0A1B4ZBI3"/>
<feature type="chain" id="PRO_5008573779" evidence="4">
    <location>
        <begin position="23"/>
        <end position="166"/>
    </location>
</feature>
<evidence type="ECO:0000256" key="3">
    <source>
        <dbReference type="PIRSR" id="PIRSR015604-1"/>
    </source>
</evidence>
<accession>A0A1B4ZBI3</accession>
<evidence type="ECO:0000313" key="5">
    <source>
        <dbReference type="EMBL" id="BAV56783.1"/>
    </source>
</evidence>
<keyword evidence="4" id="KW-0732">Signal</keyword>
<dbReference type="Pfam" id="PF01395">
    <property type="entry name" value="PBP_GOBP"/>
    <property type="match status" value="1"/>
</dbReference>
<evidence type="ECO:0000256" key="2">
    <source>
        <dbReference type="ARBA" id="ARBA00022448"/>
    </source>
</evidence>
<dbReference type="InterPro" id="IPR006170">
    <property type="entry name" value="PBP/GOBP"/>
</dbReference>
<evidence type="ECO:0000256" key="1">
    <source>
        <dbReference type="ARBA" id="ARBA00008098"/>
    </source>
</evidence>
<feature type="disulfide bond" evidence="3">
    <location>
        <begin position="119"/>
        <end position="138"/>
    </location>
</feature>
<gene>
    <name evidence="5" type="primary">OfurPBP3</name>
</gene>
<feature type="signal peptide" evidence="4">
    <location>
        <begin position="1"/>
        <end position="22"/>
    </location>
</feature>
<dbReference type="EMBL" id="LC027680">
    <property type="protein sequence ID" value="BAV56783.1"/>
    <property type="molecule type" value="mRNA"/>
</dbReference>
<dbReference type="GO" id="GO:0005549">
    <property type="term" value="F:odorant binding"/>
    <property type="evidence" value="ECO:0007669"/>
    <property type="project" value="InterPro"/>
</dbReference>
<keyword evidence="2" id="KW-0813">Transport</keyword>
<dbReference type="PRINTS" id="PR00484">
    <property type="entry name" value="PBPGOBP"/>
</dbReference>
<feature type="disulfide bond" evidence="3">
    <location>
        <begin position="41"/>
        <end position="76"/>
    </location>
</feature>
<dbReference type="InterPro" id="IPR036728">
    <property type="entry name" value="PBP_GOBP_sf"/>
</dbReference>
<dbReference type="SUPFAM" id="SSF47565">
    <property type="entry name" value="Insect pheromone/odorant-binding proteins"/>
    <property type="match status" value="1"/>
</dbReference>
<keyword evidence="3" id="KW-1015">Disulfide bond</keyword>